<keyword evidence="4" id="KW-1185">Reference proteome</keyword>
<evidence type="ECO:0000256" key="1">
    <source>
        <dbReference type="ARBA" id="ARBA00009995"/>
    </source>
</evidence>
<comment type="similarity">
    <text evidence="1">Belongs to the UDP-glycosyltransferase family.</text>
</comment>
<gene>
    <name evidence="3" type="ORF">DCAF_LOCUS7679</name>
</gene>
<dbReference type="Proteomes" id="UP001314170">
    <property type="component" value="Unassembled WGS sequence"/>
</dbReference>
<organism evidence="3 4">
    <name type="scientific">Dovyalis caffra</name>
    <dbReference type="NCBI Taxonomy" id="77055"/>
    <lineage>
        <taxon>Eukaryota</taxon>
        <taxon>Viridiplantae</taxon>
        <taxon>Streptophyta</taxon>
        <taxon>Embryophyta</taxon>
        <taxon>Tracheophyta</taxon>
        <taxon>Spermatophyta</taxon>
        <taxon>Magnoliopsida</taxon>
        <taxon>eudicotyledons</taxon>
        <taxon>Gunneridae</taxon>
        <taxon>Pentapetalae</taxon>
        <taxon>rosids</taxon>
        <taxon>fabids</taxon>
        <taxon>Malpighiales</taxon>
        <taxon>Salicaceae</taxon>
        <taxon>Flacourtieae</taxon>
        <taxon>Dovyalis</taxon>
    </lineage>
</organism>
<reference evidence="3 4" key="1">
    <citation type="submission" date="2024-01" db="EMBL/GenBank/DDBJ databases">
        <authorList>
            <person name="Waweru B."/>
        </authorList>
    </citation>
    <scope>NUCLEOTIDE SEQUENCE [LARGE SCALE GENOMIC DNA]</scope>
</reference>
<evidence type="ECO:0000313" key="3">
    <source>
        <dbReference type="EMBL" id="CAK7329913.1"/>
    </source>
</evidence>
<sequence>MDLLVSGHLVQSASLKATNEEKLLKECQPADCLVADSFFPWTNDAAAKFGIPTPKKVSLDSEFFVVPNLPGDIKLTRNKLPGSAKRADESDLKRMFVNIEEANLRSFGVVVNSFYELEPVYADHYRKLLGRKAWHVGPVSLCNRDIDDKAKRGREASINQHECLDWINSKKSNSVVYICFGSMTNFNSSQAKKIAEASRQQFTWVVRKTRNNQEEEDWLPEGFEKRMEGKGLITSGWAPQSEAIEKAATQLMESEEAVETRKKAKAFGEIARKAVEEGGSSASDLNALIEELRWRQESQKRE</sequence>
<keyword evidence="2" id="KW-0328">Glycosyltransferase</keyword>
<dbReference type="Gene3D" id="3.40.50.2000">
    <property type="entry name" value="Glycogen Phosphorylase B"/>
    <property type="match status" value="5"/>
</dbReference>
<evidence type="ECO:0000313" key="4">
    <source>
        <dbReference type="Proteomes" id="UP001314170"/>
    </source>
</evidence>
<dbReference type="AlphaFoldDB" id="A0AAV1R7Y7"/>
<keyword evidence="2" id="KW-0808">Transferase</keyword>
<dbReference type="FunFam" id="3.40.50.2000:FF:000608">
    <property type="entry name" value="Os01g0598000 protein"/>
    <property type="match status" value="1"/>
</dbReference>
<accession>A0AAV1R7Y7</accession>
<comment type="caution">
    <text evidence="3">The sequence shown here is derived from an EMBL/GenBank/DDBJ whole genome shotgun (WGS) entry which is preliminary data.</text>
</comment>
<evidence type="ECO:0000256" key="2">
    <source>
        <dbReference type="ARBA" id="ARBA00022676"/>
    </source>
</evidence>
<protein>
    <submittedName>
        <fullName evidence="3">Uncharacterized protein</fullName>
    </submittedName>
</protein>
<dbReference type="EMBL" id="CAWUPB010000913">
    <property type="protein sequence ID" value="CAK7329913.1"/>
    <property type="molecule type" value="Genomic_DNA"/>
</dbReference>
<dbReference type="PANTHER" id="PTHR48047">
    <property type="entry name" value="GLYCOSYLTRANSFERASE"/>
    <property type="match status" value="1"/>
</dbReference>
<name>A0AAV1R7Y7_9ROSI</name>
<dbReference type="SUPFAM" id="SSF53756">
    <property type="entry name" value="UDP-Glycosyltransferase/glycogen phosphorylase"/>
    <property type="match status" value="1"/>
</dbReference>
<dbReference type="GO" id="GO:0035251">
    <property type="term" value="F:UDP-glucosyltransferase activity"/>
    <property type="evidence" value="ECO:0007669"/>
    <property type="project" value="TreeGrafter"/>
</dbReference>
<proteinExistence type="inferred from homology"/>
<dbReference type="PANTHER" id="PTHR48047:SF45">
    <property type="entry name" value="SCOPOLETIN GLUCOSYLTRANSFERASE-LIKE"/>
    <property type="match status" value="1"/>
</dbReference>